<gene>
    <name evidence="2" type="ORF">B5V51_12020</name>
</gene>
<reference evidence="2" key="1">
    <citation type="submission" date="2017-09" db="EMBL/GenBank/DDBJ databases">
        <title>Contemporary evolution of a Lepidopteran species, Heliothis virescens, in response to modern agricultural practices.</title>
        <authorList>
            <person name="Fritz M.L."/>
            <person name="Deyonke A.M."/>
            <person name="Papanicolaou A."/>
            <person name="Micinski S."/>
            <person name="Westbrook J."/>
            <person name="Gould F."/>
        </authorList>
    </citation>
    <scope>NUCLEOTIDE SEQUENCE [LARGE SCALE GENOMIC DNA]</scope>
    <source>
        <strain evidence="2">HvINT-</strain>
        <tissue evidence="2">Whole body</tissue>
    </source>
</reference>
<protein>
    <submittedName>
        <fullName evidence="2">Uncharacterized protein</fullName>
    </submittedName>
</protein>
<comment type="caution">
    <text evidence="2">The sequence shown here is derived from an EMBL/GenBank/DDBJ whole genome shotgun (WGS) entry which is preliminary data.</text>
</comment>
<feature type="signal peptide" evidence="1">
    <location>
        <begin position="1"/>
        <end position="18"/>
    </location>
</feature>
<evidence type="ECO:0000313" key="2">
    <source>
        <dbReference type="EMBL" id="PCG63596.1"/>
    </source>
</evidence>
<name>A0A2A4IVT2_HELVI</name>
<evidence type="ECO:0000256" key="1">
    <source>
        <dbReference type="SAM" id="SignalP"/>
    </source>
</evidence>
<sequence>MKYLFVIFFCVVVELTSSRHVRFPNGLELWIQKVDVFEINEYGQEVPQHNYEDEEPLIDIRSAFPSIPDSVPVWGQKPYYDTGKIKGLGGYAGLSGSHCPKGKRVGSKCIVPVK</sequence>
<dbReference type="EMBL" id="NWSH01006200">
    <property type="protein sequence ID" value="PCG63596.1"/>
    <property type="molecule type" value="Genomic_DNA"/>
</dbReference>
<feature type="chain" id="PRO_5012359154" evidence="1">
    <location>
        <begin position="19"/>
        <end position="114"/>
    </location>
</feature>
<proteinExistence type="predicted"/>
<keyword evidence="1" id="KW-0732">Signal</keyword>
<accession>A0A2A4IVT2</accession>
<organism evidence="2">
    <name type="scientific">Heliothis virescens</name>
    <name type="common">Tobacco budworm moth</name>
    <dbReference type="NCBI Taxonomy" id="7102"/>
    <lineage>
        <taxon>Eukaryota</taxon>
        <taxon>Metazoa</taxon>
        <taxon>Ecdysozoa</taxon>
        <taxon>Arthropoda</taxon>
        <taxon>Hexapoda</taxon>
        <taxon>Insecta</taxon>
        <taxon>Pterygota</taxon>
        <taxon>Neoptera</taxon>
        <taxon>Endopterygota</taxon>
        <taxon>Lepidoptera</taxon>
        <taxon>Glossata</taxon>
        <taxon>Ditrysia</taxon>
        <taxon>Noctuoidea</taxon>
        <taxon>Noctuidae</taxon>
        <taxon>Heliothinae</taxon>
        <taxon>Heliothis</taxon>
    </lineage>
</organism>
<dbReference type="AlphaFoldDB" id="A0A2A4IVT2"/>